<dbReference type="Gene3D" id="3.90.550.10">
    <property type="entry name" value="Spore Coat Polysaccharide Biosynthesis Protein SpsA, Chain A"/>
    <property type="match status" value="1"/>
</dbReference>
<dbReference type="InterPro" id="IPR029044">
    <property type="entry name" value="Nucleotide-diphossugar_trans"/>
</dbReference>
<gene>
    <name evidence="2" type="ORF">NV36_13245</name>
</gene>
<sequence>MIVIYHINNCVISVRKLDGTELSFKKGRPNEVLFEIASRFKEEYVLWCSEEARHNLNIDVLEKLFDHHRLMLSYGDVNRPFLTKDIGYIEDTPFVKIPGDVTYPTWQMHSYVGGIHATVLNEISTSVNVDVNFDFLLNSIAKKAQAQGLICLSEPQLVKDQALVKSLIATREELYTFVSKHYKKRWLFFLFIMHAKYSRTYPVVNVLRCLFKKNSSHINIDFNKIVFETFKPEGSLPLQIDVVIPTLGREKYLVDVLNDFKNQTLLPKKVIVVEQNPDINSSSELDYLYSENWPFEIDHMFIHTTGVCNARNLALKKCASEWVFLFDDDGRLTNDTLQEIQKTLFKTNAKCINMSYLQKGEKETNVHLKQWPYFGAGCSVIHKSALVNVSFDPALEHGYGEDVDFGMQIRNNGADILYAPNIKITHLKAPIGGFRSKKVFPWQIEGAILPKPSPQVMYHREKNTTNKQLIGYKWVLFFKFYKENSIKNPISYIRYFRSAWEASQKWAQKLPFND</sequence>
<dbReference type="PANTHER" id="PTHR43685:SF2">
    <property type="entry name" value="GLYCOSYLTRANSFERASE 2-LIKE DOMAIN-CONTAINING PROTEIN"/>
    <property type="match status" value="1"/>
</dbReference>
<comment type="caution">
    <text evidence="2">The sequence shown here is derived from an EMBL/GenBank/DDBJ whole genome shotgun (WGS) entry which is preliminary data.</text>
</comment>
<protein>
    <recommendedName>
        <fullName evidence="1">Glycosyltransferase 2-like domain-containing protein</fullName>
    </recommendedName>
</protein>
<dbReference type="InterPro" id="IPR001173">
    <property type="entry name" value="Glyco_trans_2-like"/>
</dbReference>
<reference evidence="2 3" key="1">
    <citation type="submission" date="2014-10" db="EMBL/GenBank/DDBJ databases">
        <title>Draft genome sequence of the proteorhodopsin-containing marine bacterium Dokdonia donghaensis.</title>
        <authorList>
            <person name="Gomez-Consarnau L."/>
            <person name="Gonzalez J.M."/>
            <person name="Riedel T."/>
            <person name="Jaenicke S."/>
            <person name="Wagner-Doebler I."/>
            <person name="Fuhrman J.A."/>
        </authorList>
    </citation>
    <scope>NUCLEOTIDE SEQUENCE [LARGE SCALE GENOMIC DNA]</scope>
    <source>
        <strain evidence="2 3">DSW-1</strain>
    </source>
</reference>
<dbReference type="Proteomes" id="UP000030140">
    <property type="component" value="Unassembled WGS sequence"/>
</dbReference>
<proteinExistence type="predicted"/>
<dbReference type="Pfam" id="PF00535">
    <property type="entry name" value="Glycos_transf_2"/>
    <property type="match status" value="1"/>
</dbReference>
<dbReference type="SUPFAM" id="SSF53448">
    <property type="entry name" value="Nucleotide-diphospho-sugar transferases"/>
    <property type="match status" value="1"/>
</dbReference>
<organism evidence="2 3">
    <name type="scientific">Dokdonia donghaensis DSW-1</name>
    <dbReference type="NCBI Taxonomy" id="1300343"/>
    <lineage>
        <taxon>Bacteria</taxon>
        <taxon>Pseudomonadati</taxon>
        <taxon>Bacteroidota</taxon>
        <taxon>Flavobacteriia</taxon>
        <taxon>Flavobacteriales</taxon>
        <taxon>Flavobacteriaceae</taxon>
        <taxon>Dokdonia</taxon>
    </lineage>
</organism>
<accession>A0A0A2H4Z7</accession>
<dbReference type="AlphaFoldDB" id="A0A0A2H4Z7"/>
<dbReference type="PANTHER" id="PTHR43685">
    <property type="entry name" value="GLYCOSYLTRANSFERASE"/>
    <property type="match status" value="1"/>
</dbReference>
<dbReference type="InterPro" id="IPR050834">
    <property type="entry name" value="Glycosyltransf_2"/>
</dbReference>
<feature type="domain" description="Glycosyltransferase 2-like" evidence="1">
    <location>
        <begin position="242"/>
        <end position="371"/>
    </location>
</feature>
<dbReference type="CDD" id="cd00761">
    <property type="entry name" value="Glyco_tranf_GTA_type"/>
    <property type="match status" value="1"/>
</dbReference>
<evidence type="ECO:0000313" key="3">
    <source>
        <dbReference type="Proteomes" id="UP000030140"/>
    </source>
</evidence>
<name>A0A0A2H4Z7_9FLAO</name>
<keyword evidence="3" id="KW-1185">Reference proteome</keyword>
<evidence type="ECO:0000259" key="1">
    <source>
        <dbReference type="Pfam" id="PF00535"/>
    </source>
</evidence>
<evidence type="ECO:0000313" key="2">
    <source>
        <dbReference type="EMBL" id="KGO07710.1"/>
    </source>
</evidence>
<dbReference type="EMBL" id="JSAQ01000001">
    <property type="protein sequence ID" value="KGO07710.1"/>
    <property type="molecule type" value="Genomic_DNA"/>
</dbReference>